<sequence>MSDNNLSVVRKSILPRAGDSWASIAERELPKLKIEDAISSLQSWNLHVFMRAPAPEDSPRAGNPILPSDVIFIEPPLAAA</sequence>
<gene>
    <name evidence="1" type="ORF">HJA_05987</name>
</gene>
<dbReference type="Proteomes" id="UP000024816">
    <property type="component" value="Unassembled WGS sequence"/>
</dbReference>
<reference evidence="1 2" key="1">
    <citation type="journal article" date="2014" name="Antonie Van Leeuwenhoek">
        <title>Hyphomonas beringensis sp. nov. and Hyphomonas chukchiensis sp. nov., isolated from surface seawater of the Bering Sea and Chukchi Sea.</title>
        <authorList>
            <person name="Li C."/>
            <person name="Lai Q."/>
            <person name="Li G."/>
            <person name="Dong C."/>
            <person name="Wang J."/>
            <person name="Liao Y."/>
            <person name="Shao Z."/>
        </authorList>
    </citation>
    <scope>NUCLEOTIDE SEQUENCE [LARGE SCALE GENOMIC DNA]</scope>
    <source>
        <strain evidence="1 2">VP2</strain>
    </source>
</reference>
<proteinExistence type="predicted"/>
<evidence type="ECO:0000313" key="2">
    <source>
        <dbReference type="Proteomes" id="UP000024816"/>
    </source>
</evidence>
<dbReference type="EMBL" id="ARYJ01000003">
    <property type="protein sequence ID" value="KCZ89778.1"/>
    <property type="molecule type" value="Genomic_DNA"/>
</dbReference>
<organism evidence="1 2">
    <name type="scientific">Hyphomonas jannaschiana VP2</name>
    <dbReference type="NCBI Taxonomy" id="1280952"/>
    <lineage>
        <taxon>Bacteria</taxon>
        <taxon>Pseudomonadati</taxon>
        <taxon>Pseudomonadota</taxon>
        <taxon>Alphaproteobacteria</taxon>
        <taxon>Hyphomonadales</taxon>
        <taxon>Hyphomonadaceae</taxon>
        <taxon>Hyphomonas</taxon>
    </lineage>
</organism>
<dbReference type="STRING" id="1280952.HJA_05987"/>
<name>A0A059FGZ8_9PROT</name>
<dbReference type="eggNOG" id="ENOG5033ETB">
    <property type="taxonomic scope" value="Bacteria"/>
</dbReference>
<dbReference type="AlphaFoldDB" id="A0A059FGZ8"/>
<comment type="caution">
    <text evidence="1">The sequence shown here is derived from an EMBL/GenBank/DDBJ whole genome shotgun (WGS) entry which is preliminary data.</text>
</comment>
<keyword evidence="2" id="KW-1185">Reference proteome</keyword>
<evidence type="ECO:0000313" key="1">
    <source>
        <dbReference type="EMBL" id="KCZ89778.1"/>
    </source>
</evidence>
<protein>
    <submittedName>
        <fullName evidence="1">Uncharacterized protein</fullName>
    </submittedName>
</protein>
<accession>A0A059FGZ8</accession>